<keyword evidence="2" id="KW-0732">Signal</keyword>
<feature type="signal peptide" evidence="2">
    <location>
        <begin position="1"/>
        <end position="15"/>
    </location>
</feature>
<dbReference type="SUPFAM" id="SSF117281">
    <property type="entry name" value="Kelch motif"/>
    <property type="match status" value="1"/>
</dbReference>
<sequence length="240" mass="25928">MAGSLLLAFVVGAAAKSLPEALESPWSKLAEGPWGAREGLMVASVKDQLILTGGRTTAGVGFASGKDDVWRSADGSTWTKAPEAEWGGRSYHILIEENDDGCIFLMGGQTFSTFFNDVWKSCDGADSWSLVTKQAAWPARAGLGGTLHKKKLFVAGGCHDDVKYDPGLFRKFYSDVWSSSDGEHWELVTSNPGDGRAAVVRGWCPSRRIFTSSPGRWVSPPRRSWGTFGPPRTTARPGRS</sequence>
<evidence type="ECO:0008006" key="5">
    <source>
        <dbReference type="Google" id="ProtNLM"/>
    </source>
</evidence>
<evidence type="ECO:0000256" key="1">
    <source>
        <dbReference type="SAM" id="MobiDB-lite"/>
    </source>
</evidence>
<organism evidence="3 4">
    <name type="scientific">Effrenium voratum</name>
    <dbReference type="NCBI Taxonomy" id="2562239"/>
    <lineage>
        <taxon>Eukaryota</taxon>
        <taxon>Sar</taxon>
        <taxon>Alveolata</taxon>
        <taxon>Dinophyceae</taxon>
        <taxon>Suessiales</taxon>
        <taxon>Symbiodiniaceae</taxon>
        <taxon>Effrenium</taxon>
    </lineage>
</organism>
<dbReference type="Proteomes" id="UP001178507">
    <property type="component" value="Unassembled WGS sequence"/>
</dbReference>
<proteinExistence type="predicted"/>
<reference evidence="3" key="1">
    <citation type="submission" date="2023-08" db="EMBL/GenBank/DDBJ databases">
        <authorList>
            <person name="Chen Y."/>
            <person name="Shah S."/>
            <person name="Dougan E. K."/>
            <person name="Thang M."/>
            <person name="Chan C."/>
        </authorList>
    </citation>
    <scope>NUCLEOTIDE SEQUENCE</scope>
</reference>
<feature type="region of interest" description="Disordered" evidence="1">
    <location>
        <begin position="221"/>
        <end position="240"/>
    </location>
</feature>
<protein>
    <recommendedName>
        <fullName evidence="5">Galactose oxidase</fullName>
    </recommendedName>
</protein>
<dbReference type="AlphaFoldDB" id="A0AA36ICG3"/>
<evidence type="ECO:0000313" key="4">
    <source>
        <dbReference type="Proteomes" id="UP001178507"/>
    </source>
</evidence>
<gene>
    <name evidence="3" type="ORF">EVOR1521_LOCUS11076</name>
</gene>
<accession>A0AA36ICG3</accession>
<evidence type="ECO:0000313" key="3">
    <source>
        <dbReference type="EMBL" id="CAJ1384160.1"/>
    </source>
</evidence>
<dbReference type="Gene3D" id="2.120.10.80">
    <property type="entry name" value="Kelch-type beta propeller"/>
    <property type="match status" value="1"/>
</dbReference>
<dbReference type="EMBL" id="CAUJNA010001090">
    <property type="protein sequence ID" value="CAJ1384160.1"/>
    <property type="molecule type" value="Genomic_DNA"/>
</dbReference>
<comment type="caution">
    <text evidence="3">The sequence shown here is derived from an EMBL/GenBank/DDBJ whole genome shotgun (WGS) entry which is preliminary data.</text>
</comment>
<name>A0AA36ICG3_9DINO</name>
<evidence type="ECO:0000256" key="2">
    <source>
        <dbReference type="SAM" id="SignalP"/>
    </source>
</evidence>
<dbReference type="InterPro" id="IPR015915">
    <property type="entry name" value="Kelch-typ_b-propeller"/>
</dbReference>
<feature type="chain" id="PRO_5041228846" description="Galactose oxidase" evidence="2">
    <location>
        <begin position="16"/>
        <end position="240"/>
    </location>
</feature>
<keyword evidence="4" id="KW-1185">Reference proteome</keyword>